<accession>B8MJR1</accession>
<dbReference type="RefSeq" id="XP_002485713.1">
    <property type="nucleotide sequence ID" value="XM_002485668.1"/>
</dbReference>
<dbReference type="InParanoid" id="B8MJR1"/>
<sequence>ASHNLANWVVSCDTKPEWELNDNKAINEVIRYLVEAINQAAEQATPTKQISIYSRVGYTSEMAKLKHHATESIDGFWRIARWVRNRGKPRATFTPTLHYNNT</sequence>
<proteinExistence type="predicted"/>
<feature type="non-terminal residue" evidence="1">
    <location>
        <position position="102"/>
    </location>
</feature>
<dbReference type="PhylomeDB" id="B8MJR1"/>
<feature type="non-terminal residue" evidence="1">
    <location>
        <position position="1"/>
    </location>
</feature>
<evidence type="ECO:0000313" key="2">
    <source>
        <dbReference type="Proteomes" id="UP000001745"/>
    </source>
</evidence>
<gene>
    <name evidence="1" type="ORF">TSTA_051970</name>
</gene>
<dbReference type="HOGENOM" id="CLU_2284276_0_0_1"/>
<dbReference type="Proteomes" id="UP000001745">
    <property type="component" value="Unassembled WGS sequence"/>
</dbReference>
<dbReference type="EMBL" id="EQ962657">
    <property type="protein sequence ID" value="EED15760.1"/>
    <property type="molecule type" value="Genomic_DNA"/>
</dbReference>
<dbReference type="GeneID" id="8103418"/>
<evidence type="ECO:0000313" key="1">
    <source>
        <dbReference type="EMBL" id="EED15760.1"/>
    </source>
</evidence>
<dbReference type="eggNOG" id="ENOG502SECT">
    <property type="taxonomic scope" value="Eukaryota"/>
</dbReference>
<dbReference type="AlphaFoldDB" id="B8MJR1"/>
<protein>
    <submittedName>
        <fullName evidence="1">Uncharacterized protein</fullName>
    </submittedName>
</protein>
<dbReference type="VEuPathDB" id="FungiDB:TSTA_051970"/>
<reference evidence="2" key="1">
    <citation type="journal article" date="2015" name="Genome Announc.">
        <title>Genome sequence of the AIDS-associated pathogen Penicillium marneffei (ATCC18224) and its near taxonomic relative Talaromyces stipitatus (ATCC10500).</title>
        <authorList>
            <person name="Nierman W.C."/>
            <person name="Fedorova-Abrams N.D."/>
            <person name="Andrianopoulos A."/>
        </authorList>
    </citation>
    <scope>NUCLEOTIDE SEQUENCE [LARGE SCALE GENOMIC DNA]</scope>
    <source>
        <strain evidence="2">ATCC 10500 / CBS 375.48 / QM 6759 / NRRL 1006</strain>
    </source>
</reference>
<name>B8MJR1_TALSN</name>
<keyword evidence="2" id="KW-1185">Reference proteome</keyword>
<organism evidence="1 2">
    <name type="scientific">Talaromyces stipitatus (strain ATCC 10500 / CBS 375.48 / QM 6759 / NRRL 1006)</name>
    <name type="common">Penicillium stipitatum</name>
    <dbReference type="NCBI Taxonomy" id="441959"/>
    <lineage>
        <taxon>Eukaryota</taxon>
        <taxon>Fungi</taxon>
        <taxon>Dikarya</taxon>
        <taxon>Ascomycota</taxon>
        <taxon>Pezizomycotina</taxon>
        <taxon>Eurotiomycetes</taxon>
        <taxon>Eurotiomycetidae</taxon>
        <taxon>Eurotiales</taxon>
        <taxon>Trichocomaceae</taxon>
        <taxon>Talaromyces</taxon>
        <taxon>Talaromyces sect. Talaromyces</taxon>
    </lineage>
</organism>